<reference evidence="2" key="1">
    <citation type="journal article" date="2019" name="Int. J. Syst. Evol. Microbiol.">
        <title>The Global Catalogue of Microorganisms (GCM) 10K type strain sequencing project: providing services to taxonomists for standard genome sequencing and annotation.</title>
        <authorList>
            <consortium name="The Broad Institute Genomics Platform"/>
            <consortium name="The Broad Institute Genome Sequencing Center for Infectious Disease"/>
            <person name="Wu L."/>
            <person name="Ma J."/>
        </authorList>
    </citation>
    <scope>NUCLEOTIDE SEQUENCE [LARGE SCALE GENOMIC DNA]</scope>
    <source>
        <strain evidence="2">2902at01</strain>
    </source>
</reference>
<evidence type="ECO:0000313" key="1">
    <source>
        <dbReference type="EMBL" id="MFC4109814.1"/>
    </source>
</evidence>
<proteinExistence type="predicted"/>
<protein>
    <submittedName>
        <fullName evidence="1">Uncharacterized protein</fullName>
    </submittedName>
</protein>
<evidence type="ECO:0000313" key="2">
    <source>
        <dbReference type="Proteomes" id="UP001595868"/>
    </source>
</evidence>
<comment type="caution">
    <text evidence="1">The sequence shown here is derived from an EMBL/GenBank/DDBJ whole genome shotgun (WGS) entry which is preliminary data.</text>
</comment>
<gene>
    <name evidence="1" type="ORF">ACFOX0_28270</name>
</gene>
<accession>A0ABV8KUY6</accession>
<dbReference type="RefSeq" id="WP_377551699.1">
    <property type="nucleotide sequence ID" value="NZ_JBHSBN010000029.1"/>
</dbReference>
<sequence length="65" mass="7097">MTTFTAEPISTHDLAATANTTVDQHWQRPGTTWKPACADCTHDGCPRLESAHRFLDQLTALALSS</sequence>
<name>A0ABV8KUY6_9ACTN</name>
<keyword evidence="2" id="KW-1185">Reference proteome</keyword>
<organism evidence="1 2">
    <name type="scientific">Micromonospora zhanjiangensis</name>
    <dbReference type="NCBI Taxonomy" id="1522057"/>
    <lineage>
        <taxon>Bacteria</taxon>
        <taxon>Bacillati</taxon>
        <taxon>Actinomycetota</taxon>
        <taxon>Actinomycetes</taxon>
        <taxon>Micromonosporales</taxon>
        <taxon>Micromonosporaceae</taxon>
        <taxon>Micromonospora</taxon>
    </lineage>
</organism>
<dbReference type="EMBL" id="JBHSBN010000029">
    <property type="protein sequence ID" value="MFC4109814.1"/>
    <property type="molecule type" value="Genomic_DNA"/>
</dbReference>
<dbReference type="Proteomes" id="UP001595868">
    <property type="component" value="Unassembled WGS sequence"/>
</dbReference>